<gene>
    <name evidence="22" type="ORF">IPH26_19825</name>
</gene>
<dbReference type="Gene3D" id="3.40.50.2300">
    <property type="match status" value="2"/>
</dbReference>
<dbReference type="CDD" id="cd06225">
    <property type="entry name" value="HAMP"/>
    <property type="match status" value="1"/>
</dbReference>
<feature type="domain" description="Histidine kinase" evidence="18">
    <location>
        <begin position="292"/>
        <end position="513"/>
    </location>
</feature>
<comment type="catalytic activity">
    <reaction evidence="1">
        <text>ATP + protein L-histidine = ADP + protein N-phospho-L-histidine.</text>
        <dbReference type="EC" id="2.7.13.3"/>
    </reaction>
</comment>
<dbReference type="InterPro" id="IPR036890">
    <property type="entry name" value="HATPase_C_sf"/>
</dbReference>
<dbReference type="SUPFAM" id="SSF47384">
    <property type="entry name" value="Homodimeric domain of signal transducing histidine kinase"/>
    <property type="match status" value="1"/>
</dbReference>
<evidence type="ECO:0000256" key="15">
    <source>
        <dbReference type="PROSITE-ProRule" id="PRU00169"/>
    </source>
</evidence>
<dbReference type="FunFam" id="3.30.565.10:FF:000010">
    <property type="entry name" value="Sensor histidine kinase RcsC"/>
    <property type="match status" value="1"/>
</dbReference>
<evidence type="ECO:0000256" key="4">
    <source>
        <dbReference type="ARBA" id="ARBA00022553"/>
    </source>
</evidence>
<dbReference type="PROSITE" id="PS50894">
    <property type="entry name" value="HPT"/>
    <property type="match status" value="1"/>
</dbReference>
<keyword evidence="8" id="KW-0067">ATP-binding</keyword>
<evidence type="ECO:0000256" key="8">
    <source>
        <dbReference type="ARBA" id="ARBA00022840"/>
    </source>
</evidence>
<dbReference type="SMART" id="SM00304">
    <property type="entry name" value="HAMP"/>
    <property type="match status" value="1"/>
</dbReference>
<dbReference type="InterPro" id="IPR036097">
    <property type="entry name" value="HisK_dim/P_sf"/>
</dbReference>
<sequence>MRQETASRGTSISIRVKLRNLVWRTVASALAAVAVAIVVFQVWAFADTMVERLSVVAQVVAANVTAALEFEEPRQATKLLSSVRAEKDIVTVTVFSGAGEFFAGFGHPAEARPSAADGGPWLVRSIEQGVAVNRFRLDAIEYLAPVVLHTETIGFVYLRASPTRFYAQLAGSVTLILCVTLVSGWLAFRWAMRLQRRIVEPIFLLSDSMRQVTEEQNFSIRVPSTEHDEVGQLTAGFNQMLAQLEQWDRNLAERGQELVEINRDLEAAVSEANEAKVRAEDATRSKSMFLANMSHEIRTPLNGVLGMTELLLDSPLGDEQRRLAQTALRSGQALMGVINDILDFSKIEAGKLELDQTDFQLRDMIEDVVGLFAERAQGKGLEIHCLLAPDVPLWACADSGRLRQILSNLLSNAIKFTERGEINVHATVVEHCAADVMLRIEVQDSGCGIPADKQASVFEEFDQGDAGTARRYGGTGLGLSIVRRLCQLMGGAIGLSSQVGVGSTFWFTVRLDLSATQLAGESDQDGDGLRGRKVLVVDDNSTNRAILLGHVVGWGMSAEVAADGTEALEKLRLAAKCGHAYDIVLIDMLMPGLDGIETTSQVRADPRLTGLRIVMLTSMNQVAATRAARDAGVDRYVVKPVRKAQLFSAMRISLGLAPEDADPRAEAGEHLTALARLNVLLVEDNPVNQEVAGTILRRFGCRVSVAGGGNDGASMATSSHFDVVLMDCQMPEVDGYEATRRIRAWEATQVSAGQPARRIPIIALTANAMRGSREICLAAGMTDFISKPFNRSALQAMLERWTLPNQPGELAESDASIAPTAAMAEDGAGFDGTVIESLREIGGDSLVETVVKLFVDGTPGSIAQMHRDLDAGDGAAMAAQAHSLKSASANLGLLDFSARARSLEMLGKAGTLETAGAELENLKAEYALGIAALHAASGLPA</sequence>
<reference evidence="22" key="1">
    <citation type="submission" date="2020-10" db="EMBL/GenBank/DDBJ databases">
        <title>Connecting structure to function with the recovery of over 1000 high-quality activated sludge metagenome-assembled genomes encoding full-length rRNA genes using long-read sequencing.</title>
        <authorList>
            <person name="Singleton C.M."/>
            <person name="Petriglieri F."/>
            <person name="Kristensen J.M."/>
            <person name="Kirkegaard R.H."/>
            <person name="Michaelsen T.Y."/>
            <person name="Andersen M.H."/>
            <person name="Karst S.M."/>
            <person name="Dueholm M.S."/>
            <person name="Nielsen P.H."/>
            <person name="Albertsen M."/>
        </authorList>
    </citation>
    <scope>NUCLEOTIDE SEQUENCE</scope>
    <source>
        <strain evidence="22">Bjer_18-Q3-R1-45_BAT3C.347</strain>
    </source>
</reference>
<dbReference type="EC" id="2.7.13.3" evidence="3"/>
<dbReference type="Pfam" id="PF01627">
    <property type="entry name" value="Hpt"/>
    <property type="match status" value="1"/>
</dbReference>
<keyword evidence="16" id="KW-0175">Coiled coil</keyword>
<comment type="subunit">
    <text evidence="11">At low DSF concentrations, interacts with RpfF.</text>
</comment>
<dbReference type="GO" id="GO:0005886">
    <property type="term" value="C:plasma membrane"/>
    <property type="evidence" value="ECO:0007669"/>
    <property type="project" value="UniProtKB-SubCell"/>
</dbReference>
<dbReference type="InterPro" id="IPR003661">
    <property type="entry name" value="HisK_dim/P_dom"/>
</dbReference>
<evidence type="ECO:0000256" key="3">
    <source>
        <dbReference type="ARBA" id="ARBA00012438"/>
    </source>
</evidence>
<dbReference type="EMBL" id="JADJEV010000005">
    <property type="protein sequence ID" value="MBK6975083.1"/>
    <property type="molecule type" value="Genomic_DNA"/>
</dbReference>
<dbReference type="PROSITE" id="PS50109">
    <property type="entry name" value="HIS_KIN"/>
    <property type="match status" value="1"/>
</dbReference>
<evidence type="ECO:0000259" key="18">
    <source>
        <dbReference type="PROSITE" id="PS50109"/>
    </source>
</evidence>
<keyword evidence="6" id="KW-0547">Nucleotide-binding</keyword>
<accession>A0A9D7HNS0</accession>
<evidence type="ECO:0000259" key="20">
    <source>
        <dbReference type="PROSITE" id="PS50885"/>
    </source>
</evidence>
<dbReference type="Gene3D" id="1.10.287.130">
    <property type="match status" value="1"/>
</dbReference>
<evidence type="ECO:0000256" key="7">
    <source>
        <dbReference type="ARBA" id="ARBA00022777"/>
    </source>
</evidence>
<evidence type="ECO:0000256" key="10">
    <source>
        <dbReference type="ARBA" id="ARBA00058004"/>
    </source>
</evidence>
<evidence type="ECO:0000256" key="16">
    <source>
        <dbReference type="SAM" id="Coils"/>
    </source>
</evidence>
<evidence type="ECO:0000256" key="6">
    <source>
        <dbReference type="ARBA" id="ARBA00022741"/>
    </source>
</evidence>
<dbReference type="InterPro" id="IPR005467">
    <property type="entry name" value="His_kinase_dom"/>
</dbReference>
<feature type="transmembrane region" description="Helical" evidence="17">
    <location>
        <begin position="165"/>
        <end position="188"/>
    </location>
</feature>
<keyword evidence="9" id="KW-0902">Two-component regulatory system</keyword>
<evidence type="ECO:0000256" key="11">
    <source>
        <dbReference type="ARBA" id="ARBA00064003"/>
    </source>
</evidence>
<dbReference type="Pfam" id="PF02518">
    <property type="entry name" value="HATPase_c"/>
    <property type="match status" value="1"/>
</dbReference>
<dbReference type="SUPFAM" id="SSF158472">
    <property type="entry name" value="HAMP domain-like"/>
    <property type="match status" value="1"/>
</dbReference>
<dbReference type="SUPFAM" id="SSF47226">
    <property type="entry name" value="Histidine-containing phosphotransfer domain, HPT domain"/>
    <property type="match status" value="1"/>
</dbReference>
<dbReference type="SMART" id="SM00388">
    <property type="entry name" value="HisKA"/>
    <property type="match status" value="1"/>
</dbReference>
<dbReference type="Pfam" id="PF00072">
    <property type="entry name" value="Response_reg"/>
    <property type="match status" value="2"/>
</dbReference>
<dbReference type="CDD" id="cd16922">
    <property type="entry name" value="HATPase_EvgS-ArcB-TorS-like"/>
    <property type="match status" value="1"/>
</dbReference>
<dbReference type="InterPro" id="IPR004358">
    <property type="entry name" value="Sig_transdc_His_kin-like_C"/>
</dbReference>
<dbReference type="Pfam" id="PF17152">
    <property type="entry name" value="CHASE8"/>
    <property type="match status" value="1"/>
</dbReference>
<comment type="function">
    <text evidence="10">Member of the two-component regulatory system BvgS/BvgA. Phosphorylates BvgA via a four-step phosphorelay in response to environmental signals.</text>
</comment>
<comment type="subcellular location">
    <subcellularLocation>
        <location evidence="2">Membrane</location>
    </subcellularLocation>
</comment>
<feature type="modified residue" description="4-aspartylphosphate" evidence="15">
    <location>
        <position position="587"/>
    </location>
</feature>
<keyword evidence="17" id="KW-0812">Transmembrane</keyword>
<dbReference type="Gene3D" id="1.20.120.160">
    <property type="entry name" value="HPT domain"/>
    <property type="match status" value="1"/>
</dbReference>
<feature type="coiled-coil region" evidence="16">
    <location>
        <begin position="258"/>
        <end position="285"/>
    </location>
</feature>
<dbReference type="InterPro" id="IPR003660">
    <property type="entry name" value="HAMP_dom"/>
</dbReference>
<dbReference type="InterPro" id="IPR001789">
    <property type="entry name" value="Sig_transdc_resp-reg_receiver"/>
</dbReference>
<dbReference type="PANTHER" id="PTHR45339">
    <property type="entry name" value="HYBRID SIGNAL TRANSDUCTION HISTIDINE KINASE J"/>
    <property type="match status" value="1"/>
</dbReference>
<dbReference type="AlphaFoldDB" id="A0A9D7HNS0"/>
<dbReference type="InterPro" id="IPR003594">
    <property type="entry name" value="HATPase_dom"/>
</dbReference>
<dbReference type="GO" id="GO:0005524">
    <property type="term" value="F:ATP binding"/>
    <property type="evidence" value="ECO:0007669"/>
    <property type="project" value="UniProtKB-KW"/>
</dbReference>
<keyword evidence="17" id="KW-1133">Transmembrane helix</keyword>
<evidence type="ECO:0000256" key="2">
    <source>
        <dbReference type="ARBA" id="ARBA00004370"/>
    </source>
</evidence>
<comment type="caution">
    <text evidence="22">The sequence shown here is derived from an EMBL/GenBank/DDBJ whole genome shotgun (WGS) entry which is preliminary data.</text>
</comment>
<dbReference type="FunFam" id="1.10.287.130:FF:000002">
    <property type="entry name" value="Two-component osmosensing histidine kinase"/>
    <property type="match status" value="1"/>
</dbReference>
<evidence type="ECO:0000256" key="14">
    <source>
        <dbReference type="PROSITE-ProRule" id="PRU00110"/>
    </source>
</evidence>
<dbReference type="InterPro" id="IPR011006">
    <property type="entry name" value="CheY-like_superfamily"/>
</dbReference>
<evidence type="ECO:0000256" key="17">
    <source>
        <dbReference type="SAM" id="Phobius"/>
    </source>
</evidence>
<organism evidence="22 23">
    <name type="scientific">Candidatus Methylophosphatis roskildensis</name>
    <dbReference type="NCBI Taxonomy" id="2899263"/>
    <lineage>
        <taxon>Bacteria</taxon>
        <taxon>Pseudomonadati</taxon>
        <taxon>Pseudomonadota</taxon>
        <taxon>Betaproteobacteria</taxon>
        <taxon>Nitrosomonadales</taxon>
        <taxon>Sterolibacteriaceae</taxon>
        <taxon>Candidatus Methylophosphatis</taxon>
    </lineage>
</organism>
<feature type="modified residue" description="Phosphohistidine" evidence="14">
    <location>
        <position position="882"/>
    </location>
</feature>
<dbReference type="CDD" id="cd00082">
    <property type="entry name" value="HisKA"/>
    <property type="match status" value="1"/>
</dbReference>
<dbReference type="Proteomes" id="UP000807785">
    <property type="component" value="Unassembled WGS sequence"/>
</dbReference>
<evidence type="ECO:0000313" key="22">
    <source>
        <dbReference type="EMBL" id="MBK6975083.1"/>
    </source>
</evidence>
<evidence type="ECO:0000256" key="1">
    <source>
        <dbReference type="ARBA" id="ARBA00000085"/>
    </source>
</evidence>
<dbReference type="SUPFAM" id="SSF52172">
    <property type="entry name" value="CheY-like"/>
    <property type="match status" value="2"/>
</dbReference>
<evidence type="ECO:0000256" key="9">
    <source>
        <dbReference type="ARBA" id="ARBA00023012"/>
    </source>
</evidence>
<protein>
    <recommendedName>
        <fullName evidence="12">Sensory/regulatory protein RpfC</fullName>
        <ecNumber evidence="3">2.7.13.3</ecNumber>
    </recommendedName>
    <alternativeName>
        <fullName evidence="13">Virulence sensor protein BvgS</fullName>
    </alternativeName>
</protein>
<dbReference type="SMART" id="SM00448">
    <property type="entry name" value="REC"/>
    <property type="match status" value="2"/>
</dbReference>
<dbReference type="Pfam" id="PF00672">
    <property type="entry name" value="HAMP"/>
    <property type="match status" value="1"/>
</dbReference>
<feature type="domain" description="HPt" evidence="21">
    <location>
        <begin position="843"/>
        <end position="936"/>
    </location>
</feature>
<dbReference type="Gene3D" id="3.30.565.10">
    <property type="entry name" value="Histidine kinase-like ATPase, C-terminal domain"/>
    <property type="match status" value="1"/>
</dbReference>
<feature type="domain" description="Response regulatory" evidence="19">
    <location>
        <begin position="533"/>
        <end position="654"/>
    </location>
</feature>
<feature type="domain" description="HAMP" evidence="20">
    <location>
        <begin position="196"/>
        <end position="249"/>
    </location>
</feature>
<evidence type="ECO:0000259" key="21">
    <source>
        <dbReference type="PROSITE" id="PS50894"/>
    </source>
</evidence>
<keyword evidence="17" id="KW-0472">Membrane</keyword>
<dbReference type="Pfam" id="PF00512">
    <property type="entry name" value="HisKA"/>
    <property type="match status" value="1"/>
</dbReference>
<dbReference type="GO" id="GO:0000155">
    <property type="term" value="F:phosphorelay sensor kinase activity"/>
    <property type="evidence" value="ECO:0007669"/>
    <property type="project" value="InterPro"/>
</dbReference>
<dbReference type="PANTHER" id="PTHR45339:SF5">
    <property type="entry name" value="HISTIDINE KINASE"/>
    <property type="match status" value="1"/>
</dbReference>
<evidence type="ECO:0000256" key="13">
    <source>
        <dbReference type="ARBA" id="ARBA00070152"/>
    </source>
</evidence>
<dbReference type="Gene3D" id="6.10.340.10">
    <property type="match status" value="1"/>
</dbReference>
<evidence type="ECO:0000259" key="19">
    <source>
        <dbReference type="PROSITE" id="PS50110"/>
    </source>
</evidence>
<name>A0A9D7HNS0_9PROT</name>
<dbReference type="PROSITE" id="PS50110">
    <property type="entry name" value="RESPONSE_REGULATORY"/>
    <property type="match status" value="2"/>
</dbReference>
<keyword evidence="7" id="KW-0418">Kinase</keyword>
<feature type="domain" description="Response regulatory" evidence="19">
    <location>
        <begin position="678"/>
        <end position="802"/>
    </location>
</feature>
<dbReference type="PROSITE" id="PS50885">
    <property type="entry name" value="HAMP"/>
    <property type="match status" value="1"/>
</dbReference>
<dbReference type="InterPro" id="IPR033417">
    <property type="entry name" value="CHASE8"/>
</dbReference>
<evidence type="ECO:0000313" key="23">
    <source>
        <dbReference type="Proteomes" id="UP000807785"/>
    </source>
</evidence>
<keyword evidence="4 15" id="KW-0597">Phosphoprotein</keyword>
<feature type="transmembrane region" description="Helical" evidence="17">
    <location>
        <begin position="21"/>
        <end position="46"/>
    </location>
</feature>
<dbReference type="CDD" id="cd17546">
    <property type="entry name" value="REC_hyHK_CKI1_RcsC-like"/>
    <property type="match status" value="2"/>
</dbReference>
<proteinExistence type="predicted"/>
<dbReference type="InterPro" id="IPR036641">
    <property type="entry name" value="HPT_dom_sf"/>
</dbReference>
<feature type="modified residue" description="4-aspartylphosphate" evidence="15">
    <location>
        <position position="727"/>
    </location>
</feature>
<evidence type="ECO:0000256" key="5">
    <source>
        <dbReference type="ARBA" id="ARBA00022679"/>
    </source>
</evidence>
<keyword evidence="5" id="KW-0808">Transferase</keyword>
<dbReference type="SMART" id="SM00387">
    <property type="entry name" value="HATPase_c"/>
    <property type="match status" value="1"/>
</dbReference>
<evidence type="ECO:0000256" key="12">
    <source>
        <dbReference type="ARBA" id="ARBA00068150"/>
    </source>
</evidence>
<dbReference type="InterPro" id="IPR008207">
    <property type="entry name" value="Sig_transdc_His_kin_Hpt_dom"/>
</dbReference>
<dbReference type="PRINTS" id="PR00344">
    <property type="entry name" value="BCTRLSENSOR"/>
</dbReference>
<dbReference type="SUPFAM" id="SSF55874">
    <property type="entry name" value="ATPase domain of HSP90 chaperone/DNA topoisomerase II/histidine kinase"/>
    <property type="match status" value="1"/>
</dbReference>